<comment type="caution">
    <text evidence="1">The sequence shown here is derived from an EMBL/GenBank/DDBJ whole genome shotgun (WGS) entry which is preliminary data.</text>
</comment>
<dbReference type="Proteomes" id="UP000814033">
    <property type="component" value="Unassembled WGS sequence"/>
</dbReference>
<sequence>MPWLALPEELILKALDYLDIRDLLALRLACHQLRTSIGASVELQCRLELAACGLREGLASRTVTSADRLQRIQAHDSAWRELPWTEVLQSEYPVSRRISNCIVTVSNNVVARQDSLDPLGTLSVKQLPSVLRGVETRFWEVHVNCCVDELTVDASQDLMIVSTRMTTPLYAIVRSLSTGDVHPECMWSGRINFPGLAVGETKLCGDFVGTNLYNPEILGHLSIWNWKTGVQLVYSMLSYTPVPSFEFPRFSFVDSSHILTMFCEQPDAPEVPAQLSLRLYDLSRVGADLELTGALVGSYALPQLASHGEPFFYENRSSPPASSSSEQGIFYPDRSKRLLGLGIQSDGDCFVVVFAPDIFLCDGPWTAGGHGTVPWDSWASSGVHFARVSEPRLRSFVMHGMRTVEYDEEVKELIISDYDAHRVRRAITASGTPEGGEAGTHSVIFEEETETGYGLIKTSLPRLVRRKAREIVLKRYVSRVDLCDDGVLLIEDGPHRIRTISLAL</sequence>
<reference evidence="1" key="1">
    <citation type="submission" date="2021-02" db="EMBL/GenBank/DDBJ databases">
        <authorList>
            <consortium name="DOE Joint Genome Institute"/>
            <person name="Ahrendt S."/>
            <person name="Looney B.P."/>
            <person name="Miyauchi S."/>
            <person name="Morin E."/>
            <person name="Drula E."/>
            <person name="Courty P.E."/>
            <person name="Chicoki N."/>
            <person name="Fauchery L."/>
            <person name="Kohler A."/>
            <person name="Kuo A."/>
            <person name="Labutti K."/>
            <person name="Pangilinan J."/>
            <person name="Lipzen A."/>
            <person name="Riley R."/>
            <person name="Andreopoulos W."/>
            <person name="He G."/>
            <person name="Johnson J."/>
            <person name="Barry K.W."/>
            <person name="Grigoriev I.V."/>
            <person name="Nagy L."/>
            <person name="Hibbett D."/>
            <person name="Henrissat B."/>
            <person name="Matheny P.B."/>
            <person name="Labbe J."/>
            <person name="Martin F."/>
        </authorList>
    </citation>
    <scope>NUCLEOTIDE SEQUENCE</scope>
    <source>
        <strain evidence="1">FP105234-sp</strain>
    </source>
</reference>
<evidence type="ECO:0000313" key="1">
    <source>
        <dbReference type="EMBL" id="KAI0049133.1"/>
    </source>
</evidence>
<name>A0ACB8RZZ6_9AGAM</name>
<protein>
    <submittedName>
        <fullName evidence="1">Uncharacterized protein</fullName>
    </submittedName>
</protein>
<proteinExistence type="predicted"/>
<accession>A0ACB8RZZ6</accession>
<organism evidence="1 2">
    <name type="scientific">Auriscalpium vulgare</name>
    <dbReference type="NCBI Taxonomy" id="40419"/>
    <lineage>
        <taxon>Eukaryota</taxon>
        <taxon>Fungi</taxon>
        <taxon>Dikarya</taxon>
        <taxon>Basidiomycota</taxon>
        <taxon>Agaricomycotina</taxon>
        <taxon>Agaricomycetes</taxon>
        <taxon>Russulales</taxon>
        <taxon>Auriscalpiaceae</taxon>
        <taxon>Auriscalpium</taxon>
    </lineage>
</organism>
<reference evidence="1" key="2">
    <citation type="journal article" date="2022" name="New Phytol.">
        <title>Evolutionary transition to the ectomycorrhizal habit in the genomes of a hyperdiverse lineage of mushroom-forming fungi.</title>
        <authorList>
            <person name="Looney B."/>
            <person name="Miyauchi S."/>
            <person name="Morin E."/>
            <person name="Drula E."/>
            <person name="Courty P.E."/>
            <person name="Kohler A."/>
            <person name="Kuo A."/>
            <person name="LaButti K."/>
            <person name="Pangilinan J."/>
            <person name="Lipzen A."/>
            <person name="Riley R."/>
            <person name="Andreopoulos W."/>
            <person name="He G."/>
            <person name="Johnson J."/>
            <person name="Nolan M."/>
            <person name="Tritt A."/>
            <person name="Barry K.W."/>
            <person name="Grigoriev I.V."/>
            <person name="Nagy L.G."/>
            <person name="Hibbett D."/>
            <person name="Henrissat B."/>
            <person name="Matheny P.B."/>
            <person name="Labbe J."/>
            <person name="Martin F.M."/>
        </authorList>
    </citation>
    <scope>NUCLEOTIDE SEQUENCE</scope>
    <source>
        <strain evidence="1">FP105234-sp</strain>
    </source>
</reference>
<dbReference type="EMBL" id="MU275877">
    <property type="protein sequence ID" value="KAI0049133.1"/>
    <property type="molecule type" value="Genomic_DNA"/>
</dbReference>
<evidence type="ECO:0000313" key="2">
    <source>
        <dbReference type="Proteomes" id="UP000814033"/>
    </source>
</evidence>
<keyword evidence="2" id="KW-1185">Reference proteome</keyword>
<gene>
    <name evidence="1" type="ORF">FA95DRAFT_1604664</name>
</gene>